<proteinExistence type="predicted"/>
<evidence type="ECO:0000313" key="3">
    <source>
        <dbReference type="Proteomes" id="UP000246005"/>
    </source>
</evidence>
<feature type="compositionally biased region" description="Basic and acidic residues" evidence="1">
    <location>
        <begin position="107"/>
        <end position="137"/>
    </location>
</feature>
<protein>
    <submittedName>
        <fullName evidence="2">Uncharacterized protein</fullName>
    </submittedName>
</protein>
<name>A0A316IB74_9PSEU</name>
<accession>A0A316IB74</accession>
<evidence type="ECO:0000256" key="1">
    <source>
        <dbReference type="SAM" id="MobiDB-lite"/>
    </source>
</evidence>
<organism evidence="2 3">
    <name type="scientific">Lentzea atacamensis</name>
    <dbReference type="NCBI Taxonomy" id="531938"/>
    <lineage>
        <taxon>Bacteria</taxon>
        <taxon>Bacillati</taxon>
        <taxon>Actinomycetota</taxon>
        <taxon>Actinomycetes</taxon>
        <taxon>Pseudonocardiales</taxon>
        <taxon>Pseudonocardiaceae</taxon>
        <taxon>Lentzea</taxon>
    </lineage>
</organism>
<gene>
    <name evidence="2" type="ORF">C8D88_101261</name>
</gene>
<dbReference type="EMBL" id="QGHB01000001">
    <property type="protein sequence ID" value="PWK90249.1"/>
    <property type="molecule type" value="Genomic_DNA"/>
</dbReference>
<feature type="region of interest" description="Disordered" evidence="1">
    <location>
        <begin position="101"/>
        <end position="147"/>
    </location>
</feature>
<reference evidence="2 3" key="1">
    <citation type="submission" date="2018-05" db="EMBL/GenBank/DDBJ databases">
        <title>Genomic Encyclopedia of Type Strains, Phase IV (KMG-IV): sequencing the most valuable type-strain genomes for metagenomic binning, comparative biology and taxonomic classification.</title>
        <authorList>
            <person name="Goeker M."/>
        </authorList>
    </citation>
    <scope>NUCLEOTIDE SEQUENCE [LARGE SCALE GENOMIC DNA]</scope>
    <source>
        <strain evidence="2 3">DSM 45480</strain>
    </source>
</reference>
<comment type="caution">
    <text evidence="2">The sequence shown here is derived from an EMBL/GenBank/DDBJ whole genome shotgun (WGS) entry which is preliminary data.</text>
</comment>
<dbReference type="Proteomes" id="UP000246005">
    <property type="component" value="Unassembled WGS sequence"/>
</dbReference>
<evidence type="ECO:0000313" key="2">
    <source>
        <dbReference type="EMBL" id="PWK90249.1"/>
    </source>
</evidence>
<dbReference type="AlphaFoldDB" id="A0A316IB74"/>
<dbReference type="RefSeq" id="WP_109629106.1">
    <property type="nucleotide sequence ID" value="NZ_QGHB01000001.1"/>
</dbReference>
<sequence length="147" mass="16193">MLRLLPIVMLLTGCSVLEGFDPAIDAVGKQIVADWKQRQDVAAAQYEYRHGLDQGNVLSVEVMLHADKITDAAVDELVEIAERDCWRAGPRCSSLGYAVHTTADPPYADKPESGKAVRTGKIDFHREQDLSELEAKYGPRPSAEATR</sequence>